<dbReference type="Pfam" id="PF04535">
    <property type="entry name" value="CASP_dom"/>
    <property type="match status" value="1"/>
</dbReference>
<sequence>ISVSHYELNLNMRRTQIDDNDFGKNHFPMLKLLDSSLRLFAVPLSIATIWITVTNKENNPSYGTLKYSNLSGLKYMVFVSALCASYAIVAAVCTWVRYLVTKAWILFISDQVVAYLMVTSIAATMEIYYLAYNGAKEDSWSQACSSYGKFCSKVKLALIFHMITFACFFVLAVISAFRAFSVFDPPSVNSQYVHEQTINQ</sequence>
<evidence type="ECO:0000256" key="2">
    <source>
        <dbReference type="ARBA" id="ARBA00007651"/>
    </source>
</evidence>
<comment type="subcellular location">
    <subcellularLocation>
        <location evidence="1 8">Cell membrane</location>
        <topology evidence="1 8">Multi-pass membrane protein</topology>
    </subcellularLocation>
</comment>
<dbReference type="PANTHER" id="PTHR33573:SF30">
    <property type="entry name" value="CASP-LIKE PROTEIN 2C1-RELATED"/>
    <property type="match status" value="1"/>
</dbReference>
<dbReference type="Proteomes" id="UP001058974">
    <property type="component" value="Chromosome 3"/>
</dbReference>
<keyword evidence="5 8" id="KW-0812">Transmembrane</keyword>
<evidence type="ECO:0000256" key="5">
    <source>
        <dbReference type="ARBA" id="ARBA00022692"/>
    </source>
</evidence>
<feature type="transmembrane region" description="Helical" evidence="8">
    <location>
        <begin position="156"/>
        <end position="177"/>
    </location>
</feature>
<evidence type="ECO:0000256" key="4">
    <source>
        <dbReference type="ARBA" id="ARBA00022475"/>
    </source>
</evidence>
<dbReference type="Gramene" id="Psat03G0495500-T1">
    <property type="protein sequence ID" value="KAI5430563.1"/>
    <property type="gene ID" value="KIW84_034955"/>
</dbReference>
<gene>
    <name evidence="10" type="ORF">KIW84_034955</name>
</gene>
<feature type="transmembrane region" description="Helical" evidence="8">
    <location>
        <begin position="75"/>
        <end position="100"/>
    </location>
</feature>
<comment type="subunit">
    <text evidence="3 8">Homodimer and heterodimers.</text>
</comment>
<evidence type="ECO:0000256" key="8">
    <source>
        <dbReference type="RuleBase" id="RU361233"/>
    </source>
</evidence>
<evidence type="ECO:0000256" key="1">
    <source>
        <dbReference type="ARBA" id="ARBA00004651"/>
    </source>
</evidence>
<keyword evidence="11" id="KW-1185">Reference proteome</keyword>
<keyword evidence="7 8" id="KW-0472">Membrane</keyword>
<comment type="similarity">
    <text evidence="2 8">Belongs to the Casparian strip membrane proteins (CASP) family.</text>
</comment>
<organism evidence="10 11">
    <name type="scientific">Pisum sativum</name>
    <name type="common">Garden pea</name>
    <name type="synonym">Lathyrus oleraceus</name>
    <dbReference type="NCBI Taxonomy" id="3888"/>
    <lineage>
        <taxon>Eukaryota</taxon>
        <taxon>Viridiplantae</taxon>
        <taxon>Streptophyta</taxon>
        <taxon>Embryophyta</taxon>
        <taxon>Tracheophyta</taxon>
        <taxon>Spermatophyta</taxon>
        <taxon>Magnoliopsida</taxon>
        <taxon>eudicotyledons</taxon>
        <taxon>Gunneridae</taxon>
        <taxon>Pentapetalae</taxon>
        <taxon>rosids</taxon>
        <taxon>fabids</taxon>
        <taxon>Fabales</taxon>
        <taxon>Fabaceae</taxon>
        <taxon>Papilionoideae</taxon>
        <taxon>50 kb inversion clade</taxon>
        <taxon>NPAAA clade</taxon>
        <taxon>Hologalegina</taxon>
        <taxon>IRL clade</taxon>
        <taxon>Fabeae</taxon>
        <taxon>Lathyrus</taxon>
    </lineage>
</organism>
<keyword evidence="6 8" id="KW-1133">Transmembrane helix</keyword>
<evidence type="ECO:0000313" key="10">
    <source>
        <dbReference type="EMBL" id="KAI5430563.1"/>
    </source>
</evidence>
<name>A0A9D4Y2E3_PEA</name>
<accession>A0A9D4Y2E3</accession>
<protein>
    <recommendedName>
        <fullName evidence="8">CASP-like protein</fullName>
    </recommendedName>
</protein>
<dbReference type="PANTHER" id="PTHR33573">
    <property type="entry name" value="CASP-LIKE PROTEIN 4A4"/>
    <property type="match status" value="1"/>
</dbReference>
<evidence type="ECO:0000259" key="9">
    <source>
        <dbReference type="Pfam" id="PF04535"/>
    </source>
</evidence>
<evidence type="ECO:0000256" key="3">
    <source>
        <dbReference type="ARBA" id="ARBA00011489"/>
    </source>
</evidence>
<dbReference type="GO" id="GO:0005886">
    <property type="term" value="C:plasma membrane"/>
    <property type="evidence" value="ECO:0007669"/>
    <property type="project" value="UniProtKB-SubCell"/>
</dbReference>
<feature type="domain" description="Casparian strip membrane protein" evidence="9">
    <location>
        <begin position="30"/>
        <end position="167"/>
    </location>
</feature>
<feature type="non-terminal residue" evidence="10">
    <location>
        <position position="1"/>
    </location>
</feature>
<feature type="transmembrane region" description="Helical" evidence="8">
    <location>
        <begin position="37"/>
        <end position="55"/>
    </location>
</feature>
<dbReference type="AlphaFoldDB" id="A0A9D4Y2E3"/>
<evidence type="ECO:0000256" key="7">
    <source>
        <dbReference type="ARBA" id="ARBA00023136"/>
    </source>
</evidence>
<evidence type="ECO:0000256" key="6">
    <source>
        <dbReference type="ARBA" id="ARBA00022989"/>
    </source>
</evidence>
<keyword evidence="4 8" id="KW-1003">Cell membrane</keyword>
<feature type="transmembrane region" description="Helical" evidence="8">
    <location>
        <begin position="112"/>
        <end position="131"/>
    </location>
</feature>
<proteinExistence type="inferred from homology"/>
<evidence type="ECO:0000313" key="11">
    <source>
        <dbReference type="Proteomes" id="UP001058974"/>
    </source>
</evidence>
<reference evidence="10 11" key="1">
    <citation type="journal article" date="2022" name="Nat. Genet.">
        <title>Improved pea reference genome and pan-genome highlight genomic features and evolutionary characteristics.</title>
        <authorList>
            <person name="Yang T."/>
            <person name="Liu R."/>
            <person name="Luo Y."/>
            <person name="Hu S."/>
            <person name="Wang D."/>
            <person name="Wang C."/>
            <person name="Pandey M.K."/>
            <person name="Ge S."/>
            <person name="Xu Q."/>
            <person name="Li N."/>
            <person name="Li G."/>
            <person name="Huang Y."/>
            <person name="Saxena R.K."/>
            <person name="Ji Y."/>
            <person name="Li M."/>
            <person name="Yan X."/>
            <person name="He Y."/>
            <person name="Liu Y."/>
            <person name="Wang X."/>
            <person name="Xiang C."/>
            <person name="Varshney R.K."/>
            <person name="Ding H."/>
            <person name="Gao S."/>
            <person name="Zong X."/>
        </authorList>
    </citation>
    <scope>NUCLEOTIDE SEQUENCE [LARGE SCALE GENOMIC DNA]</scope>
    <source>
        <strain evidence="10 11">cv. Zhongwan 6</strain>
    </source>
</reference>
<dbReference type="InterPro" id="IPR006702">
    <property type="entry name" value="CASP_dom"/>
</dbReference>
<dbReference type="EMBL" id="JAMSHJ010000003">
    <property type="protein sequence ID" value="KAI5430563.1"/>
    <property type="molecule type" value="Genomic_DNA"/>
</dbReference>
<dbReference type="InterPro" id="IPR006459">
    <property type="entry name" value="CASP/CASPL"/>
</dbReference>
<dbReference type="NCBIfam" id="TIGR01569">
    <property type="entry name" value="A_tha_TIGR01569"/>
    <property type="match status" value="1"/>
</dbReference>
<comment type="caution">
    <text evidence="10">The sequence shown here is derived from an EMBL/GenBank/DDBJ whole genome shotgun (WGS) entry which is preliminary data.</text>
</comment>